<keyword evidence="8 11" id="KW-0346">Stress response</keyword>
<dbReference type="InterPro" id="IPR014721">
    <property type="entry name" value="Ribsml_uS5_D2-typ_fold_subgr"/>
</dbReference>
<dbReference type="SUPFAM" id="SSF54211">
    <property type="entry name" value="Ribosomal protein S5 domain 2-like"/>
    <property type="match status" value="1"/>
</dbReference>
<evidence type="ECO:0000313" key="15">
    <source>
        <dbReference type="EMBL" id="AKI96872.1"/>
    </source>
</evidence>
<dbReference type="Pfam" id="PF18073">
    <property type="entry name" value="Zn_ribbon_LapB"/>
    <property type="match status" value="1"/>
</dbReference>
<proteinExistence type="inferred from homology"/>
<evidence type="ECO:0000256" key="5">
    <source>
        <dbReference type="ARBA" id="ARBA00022801"/>
    </source>
</evidence>
<reference evidence="15 16" key="1">
    <citation type="submission" date="2015-04" db="EMBL/GenBank/DDBJ databases">
        <title>Complete Genome Sequence of Kosmotoga pacifica SLHLJ1.</title>
        <authorList>
            <person name="Jiang L.J."/>
            <person name="Shao Z.Z."/>
            <person name="Jebbar M."/>
        </authorList>
    </citation>
    <scope>NUCLEOTIDE SEQUENCE [LARGE SCALE GENOMIC DNA]</scope>
    <source>
        <strain evidence="15 16">SLHLJ1</strain>
    </source>
</reference>
<gene>
    <name evidence="11" type="primary">radA</name>
    <name evidence="15" type="ORF">IX53_02465</name>
</gene>
<feature type="short sequence motif" description="RadA KNRFG motif" evidence="11">
    <location>
        <begin position="243"/>
        <end position="247"/>
    </location>
</feature>
<evidence type="ECO:0000256" key="2">
    <source>
        <dbReference type="ARBA" id="ARBA00022741"/>
    </source>
</evidence>
<comment type="function">
    <text evidence="13">DNA-dependent ATPase involved in processing of recombination intermediates, plays a role in repairing DNA breaks. Stimulates the branch migration of RecA-mediated strand transfer reactions, allowing the 3' invading strand to extend heteroduplex DNA faster. Binds ssDNA in the presence of ADP but not other nucleotides, has ATPase activity that is stimulated by ssDNA and various branched DNA structures, but inhibited by SSB. Does not have RecA's homology-searching function.</text>
</comment>
<dbReference type="GO" id="GO:0005829">
    <property type="term" value="C:cytosol"/>
    <property type="evidence" value="ECO:0007669"/>
    <property type="project" value="TreeGrafter"/>
</dbReference>
<dbReference type="EMBL" id="CP011232">
    <property type="protein sequence ID" value="AKI96872.1"/>
    <property type="molecule type" value="Genomic_DNA"/>
</dbReference>
<dbReference type="InterPro" id="IPR020568">
    <property type="entry name" value="Ribosomal_Su5_D2-typ_SF"/>
</dbReference>
<dbReference type="PROSITE" id="PS50162">
    <property type="entry name" value="RECA_2"/>
    <property type="match status" value="1"/>
</dbReference>
<dbReference type="Gene3D" id="3.30.230.10">
    <property type="match status" value="1"/>
</dbReference>
<dbReference type="PANTHER" id="PTHR32472:SF10">
    <property type="entry name" value="DNA REPAIR PROTEIN RADA-LIKE PROTEIN"/>
    <property type="match status" value="1"/>
</dbReference>
<feature type="region of interest" description="Lon-protease-like" evidence="11">
    <location>
        <begin position="341"/>
        <end position="438"/>
    </location>
</feature>
<feature type="binding site" evidence="11">
    <location>
        <begin position="89"/>
        <end position="96"/>
    </location>
    <ligand>
        <name>ATP</name>
        <dbReference type="ChEBI" id="CHEBI:30616"/>
    </ligand>
</feature>
<dbReference type="HAMAP" id="MF_01498">
    <property type="entry name" value="RadA_bact"/>
    <property type="match status" value="1"/>
</dbReference>
<keyword evidence="2 11" id="KW-0547">Nucleotide-binding</keyword>
<dbReference type="SUPFAM" id="SSF52540">
    <property type="entry name" value="P-loop containing nucleoside triphosphate hydrolases"/>
    <property type="match status" value="1"/>
</dbReference>
<keyword evidence="5" id="KW-0378">Hydrolase</keyword>
<evidence type="ECO:0000256" key="8">
    <source>
        <dbReference type="ARBA" id="ARBA00023016"/>
    </source>
</evidence>
<keyword evidence="6 13" id="KW-0862">Zinc</keyword>
<dbReference type="InterPro" id="IPR041166">
    <property type="entry name" value="Rubredoxin_2"/>
</dbReference>
<evidence type="ECO:0000256" key="3">
    <source>
        <dbReference type="ARBA" id="ARBA00022763"/>
    </source>
</evidence>
<dbReference type="NCBIfam" id="TIGR00416">
    <property type="entry name" value="sms"/>
    <property type="match status" value="1"/>
</dbReference>
<name>A0A0G2Z5N0_9BACT</name>
<evidence type="ECO:0000256" key="7">
    <source>
        <dbReference type="ARBA" id="ARBA00022840"/>
    </source>
</evidence>
<dbReference type="OrthoDB" id="9803906at2"/>
<keyword evidence="7 11" id="KW-0067">ATP-binding</keyword>
<evidence type="ECO:0000256" key="9">
    <source>
        <dbReference type="ARBA" id="ARBA00023125"/>
    </source>
</evidence>
<evidence type="ECO:0000259" key="14">
    <source>
        <dbReference type="PROSITE" id="PS50162"/>
    </source>
</evidence>
<dbReference type="RefSeq" id="WP_047754007.1">
    <property type="nucleotide sequence ID" value="NZ_CAJUHA010000004.1"/>
</dbReference>
<evidence type="ECO:0000256" key="10">
    <source>
        <dbReference type="ARBA" id="ARBA00023204"/>
    </source>
</evidence>
<dbReference type="PATRIC" id="fig|1330330.3.peg.502"/>
<dbReference type="GO" id="GO:0016787">
    <property type="term" value="F:hydrolase activity"/>
    <property type="evidence" value="ECO:0007669"/>
    <property type="project" value="UniProtKB-KW"/>
</dbReference>
<evidence type="ECO:0000256" key="13">
    <source>
        <dbReference type="RuleBase" id="RU003555"/>
    </source>
</evidence>
<feature type="domain" description="RecA family profile 1" evidence="14">
    <location>
        <begin position="60"/>
        <end position="207"/>
    </location>
</feature>
<dbReference type="PANTHER" id="PTHR32472">
    <property type="entry name" value="DNA REPAIR PROTEIN RADA"/>
    <property type="match status" value="1"/>
</dbReference>
<keyword evidence="10 11" id="KW-0234">DNA repair</keyword>
<dbReference type="Proteomes" id="UP000035159">
    <property type="component" value="Chromosome"/>
</dbReference>
<dbReference type="GO" id="GO:0003684">
    <property type="term" value="F:damaged DNA binding"/>
    <property type="evidence" value="ECO:0007669"/>
    <property type="project" value="InterPro"/>
</dbReference>
<organism evidence="15 16">
    <name type="scientific">Kosmotoga pacifica</name>
    <dbReference type="NCBI Taxonomy" id="1330330"/>
    <lineage>
        <taxon>Bacteria</taxon>
        <taxon>Thermotogati</taxon>
        <taxon>Thermotogota</taxon>
        <taxon>Thermotogae</taxon>
        <taxon>Kosmotogales</taxon>
        <taxon>Kosmotogaceae</taxon>
        <taxon>Kosmotoga</taxon>
    </lineage>
</organism>
<dbReference type="InterPro" id="IPR020588">
    <property type="entry name" value="RecA_ATP-bd"/>
</dbReference>
<keyword evidence="9 11" id="KW-0238">DNA-binding</keyword>
<dbReference type="AlphaFoldDB" id="A0A0G2Z5N0"/>
<dbReference type="PRINTS" id="PR01874">
    <property type="entry name" value="DNAREPAIRADA"/>
</dbReference>
<comment type="domain">
    <text evidence="11">The middle region has homology to RecA with ATPase motifs including the RadA KNRFG motif, while the C-terminus is homologous to Lon protease.</text>
</comment>
<dbReference type="KEGG" id="kpf:IX53_02465"/>
<evidence type="ECO:0000256" key="11">
    <source>
        <dbReference type="HAMAP-Rule" id="MF_01498"/>
    </source>
</evidence>
<dbReference type="GO" id="GO:0005524">
    <property type="term" value="F:ATP binding"/>
    <property type="evidence" value="ECO:0007669"/>
    <property type="project" value="UniProtKB-UniRule"/>
</dbReference>
<dbReference type="Pfam" id="PF13481">
    <property type="entry name" value="AAA_25"/>
    <property type="match status" value="1"/>
</dbReference>
<evidence type="ECO:0000256" key="12">
    <source>
        <dbReference type="NCBIfam" id="TIGR00416"/>
    </source>
</evidence>
<keyword evidence="3 11" id="KW-0227">DNA damage</keyword>
<evidence type="ECO:0000256" key="4">
    <source>
        <dbReference type="ARBA" id="ARBA00022771"/>
    </source>
</evidence>
<protein>
    <recommendedName>
        <fullName evidence="11 12">DNA repair protein RadA</fullName>
    </recommendedName>
</protein>
<evidence type="ECO:0000256" key="6">
    <source>
        <dbReference type="ARBA" id="ARBA00022833"/>
    </source>
</evidence>
<dbReference type="SMART" id="SM00382">
    <property type="entry name" value="AAA"/>
    <property type="match status" value="1"/>
</dbReference>
<keyword evidence="1 11" id="KW-0479">Metal-binding</keyword>
<dbReference type="Gene3D" id="3.40.50.300">
    <property type="entry name" value="P-loop containing nucleotide triphosphate hydrolases"/>
    <property type="match status" value="1"/>
</dbReference>
<comment type="similarity">
    <text evidence="11 13">Belongs to the RecA family. RadA subfamily.</text>
</comment>
<dbReference type="GO" id="GO:0008270">
    <property type="term" value="F:zinc ion binding"/>
    <property type="evidence" value="ECO:0007669"/>
    <property type="project" value="UniProtKB-KW"/>
</dbReference>
<dbReference type="GO" id="GO:0000725">
    <property type="term" value="P:recombinational repair"/>
    <property type="evidence" value="ECO:0007669"/>
    <property type="project" value="UniProtKB-UniRule"/>
</dbReference>
<dbReference type="InterPro" id="IPR003593">
    <property type="entry name" value="AAA+_ATPase"/>
</dbReference>
<evidence type="ECO:0000256" key="1">
    <source>
        <dbReference type="ARBA" id="ARBA00022723"/>
    </source>
</evidence>
<accession>A0A0G2Z5N0</accession>
<dbReference type="InterPro" id="IPR027417">
    <property type="entry name" value="P-loop_NTPase"/>
</dbReference>
<dbReference type="InterPro" id="IPR004504">
    <property type="entry name" value="DNA_repair_RadA"/>
</dbReference>
<keyword evidence="4 13" id="KW-0863">Zinc-finger</keyword>
<dbReference type="GO" id="GO:0140664">
    <property type="term" value="F:ATP-dependent DNA damage sensor activity"/>
    <property type="evidence" value="ECO:0007669"/>
    <property type="project" value="InterPro"/>
</dbReference>
<dbReference type="STRING" id="1330330.IX53_02465"/>
<evidence type="ECO:0000313" key="16">
    <source>
        <dbReference type="Proteomes" id="UP000035159"/>
    </source>
</evidence>
<keyword evidence="16" id="KW-1185">Reference proteome</keyword>
<comment type="function">
    <text evidence="11">Plays a role in repairing double-strand DNA breaks, probably involving stabilizing or processing branched DNA or blocked replication forks.</text>
</comment>
<sequence>MRKKQAYVCDSCGYEAPAWFGRCPMCGEWNTAVKMSIETEDVSTIDTVTPRALADVLTDEHMRFSTGMTEIDRVLGGGVVPGSVVLVSGEPGIGKSTLMLQIAALVASDKDVLYVSGEESDRQIKLRAERLGIPEKRVSIATTGDLSFLKSLDVQRFSMIIFDSLQTLKLPEVPSLPGSVVQVRECANYIVSLAKKTDVPIFIVGHVTKGGQIAGPKLVEHLVDTVLYFEASKTGYRFLRTTKNRFGPSDEIAVLEMTSLGLKEISDLSTIFVEDYIPAPGNVITAVVEGSKTFLVEIQSLVSKPLYGTPRKLSNGVPLDRILLIAAVLTRRAGIPLDSMDIYVNVAGGIQLSDPGADLAIVASIVSSFFDESLPKGFAAFGEIGLDGSIRPVIFSDRRIDRLKNSKFSYIFSPDGGEIVKNVKEFVKYLGGIRREPL</sequence>